<reference evidence="2 3" key="1">
    <citation type="journal article" date="2015" name="Stand. Genomic Sci.">
        <title>Genomic Encyclopedia of Bacterial and Archaeal Type Strains, Phase III: the genomes of soil and plant-associated and newly described type strains.</title>
        <authorList>
            <person name="Whitman W.B."/>
            <person name="Woyke T."/>
            <person name="Klenk H.P."/>
            <person name="Zhou Y."/>
            <person name="Lilburn T.G."/>
            <person name="Beck B.J."/>
            <person name="De Vos P."/>
            <person name="Vandamme P."/>
            <person name="Eisen J.A."/>
            <person name="Garrity G."/>
            <person name="Hugenholtz P."/>
            <person name="Kyrpides N.C."/>
        </authorList>
    </citation>
    <scope>NUCLEOTIDE SEQUENCE [LARGE SCALE GENOMIC DNA]</scope>
    <source>
        <strain evidence="2 3">A3</strain>
    </source>
</reference>
<dbReference type="EMBL" id="SLWQ01000002">
    <property type="protein sequence ID" value="TCO41869.1"/>
    <property type="molecule type" value="Genomic_DNA"/>
</dbReference>
<keyword evidence="3" id="KW-1185">Reference proteome</keyword>
<gene>
    <name evidence="2" type="ORF">EV148_102222</name>
</gene>
<protein>
    <submittedName>
        <fullName evidence="2">Type IV pilus assembly protein PilW</fullName>
    </submittedName>
</protein>
<keyword evidence="1" id="KW-0472">Membrane</keyword>
<feature type="transmembrane region" description="Helical" evidence="1">
    <location>
        <begin position="12"/>
        <end position="37"/>
    </location>
</feature>
<evidence type="ECO:0000256" key="1">
    <source>
        <dbReference type="SAM" id="Phobius"/>
    </source>
</evidence>
<accession>A0A4R2IDL9</accession>
<dbReference type="GO" id="GO:0043683">
    <property type="term" value="P:type IV pilus assembly"/>
    <property type="evidence" value="ECO:0007669"/>
    <property type="project" value="InterPro"/>
</dbReference>
<evidence type="ECO:0000313" key="3">
    <source>
        <dbReference type="Proteomes" id="UP000294862"/>
    </source>
</evidence>
<keyword evidence="1" id="KW-1133">Transmembrane helix</keyword>
<comment type="caution">
    <text evidence="2">The sequence shown here is derived from an EMBL/GenBank/DDBJ whole genome shotgun (WGS) entry which is preliminary data.</text>
</comment>
<dbReference type="InterPro" id="IPR032092">
    <property type="entry name" value="PilW"/>
</dbReference>
<sequence length="444" mass="46772">MPTTTLARARHSGFTLIEIMVALALGLLLSIGIISLFGNTSRTNRLQNGLARLQENGRFAVTTMETDLRMTAAQYCSNFGSSSTPGTVVPVMPLRAPMVLAANLGVPDPGPGAGDASLAVMNSVDGSGYPSAAAASGGYVLSPRYSVQGYSCTSGSCTPNGLPSDLPDAGTNVDDRLQGSDVLTVRYQRGTGWSFLSAAGAGAASCAAGSTLQLNPQTGDDPLNFSAGQLALVTDCVNSTIVPVGSVAGNVLTLGTMITGSGMCLNSGSHDMRVFNFSNDFVTVTYYVRLREDNNPDARPNSPTNAKRVIPVLMRRENGVEQELVQGVDQLAFRYGVQDATGRTRFLSAAEIEAGAGGLQCTPPPDGVTNEPGCLWRSVRLIEAHLLVNTVDEIMNLDSISKTYDFMGIEHATTDTTVLPSGLNAGSMLRREFIAYVSNRNYNF</sequence>
<organism evidence="2 3">
    <name type="scientific">Dokdonella fugitiva</name>
    <dbReference type="NCBI Taxonomy" id="328517"/>
    <lineage>
        <taxon>Bacteria</taxon>
        <taxon>Pseudomonadati</taxon>
        <taxon>Pseudomonadota</taxon>
        <taxon>Gammaproteobacteria</taxon>
        <taxon>Lysobacterales</taxon>
        <taxon>Rhodanobacteraceae</taxon>
        <taxon>Dokdonella</taxon>
    </lineage>
</organism>
<dbReference type="PROSITE" id="PS00409">
    <property type="entry name" value="PROKAR_NTER_METHYL"/>
    <property type="match status" value="1"/>
</dbReference>
<dbReference type="InterPro" id="IPR012902">
    <property type="entry name" value="N_methyl_site"/>
</dbReference>
<dbReference type="Proteomes" id="UP000294862">
    <property type="component" value="Unassembled WGS sequence"/>
</dbReference>
<name>A0A4R2IDL9_9GAMM</name>
<dbReference type="AlphaFoldDB" id="A0A4R2IDL9"/>
<keyword evidence="1" id="KW-0812">Transmembrane</keyword>
<dbReference type="OrthoDB" id="5296662at2"/>
<dbReference type="Pfam" id="PF07963">
    <property type="entry name" value="N_methyl"/>
    <property type="match status" value="1"/>
</dbReference>
<proteinExistence type="predicted"/>
<evidence type="ECO:0000313" key="2">
    <source>
        <dbReference type="EMBL" id="TCO41869.1"/>
    </source>
</evidence>
<dbReference type="Pfam" id="PF16074">
    <property type="entry name" value="PilW"/>
    <property type="match status" value="1"/>
</dbReference>
<dbReference type="RefSeq" id="WP_158287334.1">
    <property type="nucleotide sequence ID" value="NZ_JACGXM010000005.1"/>
</dbReference>
<dbReference type="NCBIfam" id="TIGR02532">
    <property type="entry name" value="IV_pilin_GFxxxE"/>
    <property type="match status" value="1"/>
</dbReference>